<protein>
    <submittedName>
        <fullName evidence="2">Uncharacterized protein</fullName>
    </submittedName>
</protein>
<reference evidence="3" key="1">
    <citation type="submission" date="2016-10" db="EMBL/GenBank/DDBJ databases">
        <authorList>
            <person name="Varghese N."/>
            <person name="Submissions S."/>
        </authorList>
    </citation>
    <scope>NUCLEOTIDE SEQUENCE [LARGE SCALE GENOMIC DNA]</scope>
    <source>
        <strain evidence="3">S7</strain>
    </source>
</reference>
<dbReference type="EMBL" id="FOXD01000003">
    <property type="protein sequence ID" value="SFP21193.1"/>
    <property type="molecule type" value="Genomic_DNA"/>
</dbReference>
<feature type="transmembrane region" description="Helical" evidence="1">
    <location>
        <begin position="112"/>
        <end position="134"/>
    </location>
</feature>
<dbReference type="RefSeq" id="WP_093335297.1">
    <property type="nucleotide sequence ID" value="NZ_FOXD01000003.1"/>
</dbReference>
<evidence type="ECO:0000313" key="3">
    <source>
        <dbReference type="Proteomes" id="UP000198892"/>
    </source>
</evidence>
<feature type="transmembrane region" description="Helical" evidence="1">
    <location>
        <begin position="141"/>
        <end position="159"/>
    </location>
</feature>
<feature type="transmembrane region" description="Helical" evidence="1">
    <location>
        <begin position="60"/>
        <end position="78"/>
    </location>
</feature>
<dbReference type="OrthoDB" id="2380880at2"/>
<keyword evidence="3" id="KW-1185">Reference proteome</keyword>
<feature type="transmembrane region" description="Helical" evidence="1">
    <location>
        <begin position="85"/>
        <end position="106"/>
    </location>
</feature>
<gene>
    <name evidence="2" type="ORF">SAMN05518683_103145</name>
</gene>
<evidence type="ECO:0000256" key="1">
    <source>
        <dbReference type="SAM" id="Phobius"/>
    </source>
</evidence>
<evidence type="ECO:0000313" key="2">
    <source>
        <dbReference type="EMBL" id="SFP21193.1"/>
    </source>
</evidence>
<dbReference type="STRING" id="1884432.SAMN05518683_103145"/>
<accession>A0A1I5NHC4</accession>
<sequence length="184" mass="20546">MDEHRRDIVIKEIKYWKSNHLLPDDYCNFLLMLYSEGEEAEQADDEASADLVSAPLYKRFAVMLGAAVAAVILTFIVIHFTSFSLLLQTLSHLVLAAIVFGMAFYARKQDSVLFHLLISAGAVILFAGSTTTVMRLEENNVLLYVTILLNCSVWLAAGFYTRLPYLLWAGGSGVLLTVFTIFIL</sequence>
<name>A0A1I5NHC4_9BACI</name>
<keyword evidence="1" id="KW-1133">Transmembrane helix</keyword>
<dbReference type="Proteomes" id="UP000198892">
    <property type="component" value="Unassembled WGS sequence"/>
</dbReference>
<organism evidence="2 3">
    <name type="scientific">Salibacterium halotolerans</name>
    <dbReference type="NCBI Taxonomy" id="1884432"/>
    <lineage>
        <taxon>Bacteria</taxon>
        <taxon>Bacillati</taxon>
        <taxon>Bacillota</taxon>
        <taxon>Bacilli</taxon>
        <taxon>Bacillales</taxon>
        <taxon>Bacillaceae</taxon>
    </lineage>
</organism>
<keyword evidence="1" id="KW-0812">Transmembrane</keyword>
<dbReference type="AlphaFoldDB" id="A0A1I5NHC4"/>
<proteinExistence type="predicted"/>
<feature type="transmembrane region" description="Helical" evidence="1">
    <location>
        <begin position="165"/>
        <end position="183"/>
    </location>
</feature>
<keyword evidence="1" id="KW-0472">Membrane</keyword>